<proteinExistence type="predicted"/>
<feature type="domain" description="Agglutinin" evidence="1">
    <location>
        <begin position="275"/>
        <end position="428"/>
    </location>
</feature>
<dbReference type="Gene3D" id="2.80.10.50">
    <property type="match status" value="2"/>
</dbReference>
<dbReference type="InterPro" id="IPR008998">
    <property type="entry name" value="Agglutinin"/>
</dbReference>
<evidence type="ECO:0000259" key="1">
    <source>
        <dbReference type="SMART" id="SM00791"/>
    </source>
</evidence>
<reference evidence="2 3" key="1">
    <citation type="journal article" date="2023" name="G3 (Bethesda)">
        <title>A chromosome-length genome assembly and annotation of blackberry (Rubus argutus, cv. 'Hillquist').</title>
        <authorList>
            <person name="Bruna T."/>
            <person name="Aryal R."/>
            <person name="Dudchenko O."/>
            <person name="Sargent D.J."/>
            <person name="Mead D."/>
            <person name="Buti M."/>
            <person name="Cavallini A."/>
            <person name="Hytonen T."/>
            <person name="Andres J."/>
            <person name="Pham M."/>
            <person name="Weisz D."/>
            <person name="Mascagni F."/>
            <person name="Usai G."/>
            <person name="Natali L."/>
            <person name="Bassil N."/>
            <person name="Fernandez G.E."/>
            <person name="Lomsadze A."/>
            <person name="Armour M."/>
            <person name="Olukolu B."/>
            <person name="Poorten T."/>
            <person name="Britton C."/>
            <person name="Davik J."/>
            <person name="Ashrafi H."/>
            <person name="Aiden E.L."/>
            <person name="Borodovsky M."/>
            <person name="Worthington M."/>
        </authorList>
    </citation>
    <scope>NUCLEOTIDE SEQUENCE [LARGE SCALE GENOMIC DNA]</scope>
    <source>
        <strain evidence="2">PI 553951</strain>
    </source>
</reference>
<gene>
    <name evidence="2" type="ORF">M0R45_006171</name>
</gene>
<comment type="caution">
    <text evidence="2">The sequence shown here is derived from an EMBL/GenBank/DDBJ whole genome shotgun (WGS) entry which is preliminary data.</text>
</comment>
<evidence type="ECO:0000313" key="2">
    <source>
        <dbReference type="EMBL" id="KAK9950696.1"/>
    </source>
</evidence>
<dbReference type="Pfam" id="PF07468">
    <property type="entry name" value="Agglutinin"/>
    <property type="match status" value="2"/>
</dbReference>
<organism evidence="2 3">
    <name type="scientific">Rubus argutus</name>
    <name type="common">Southern blackberry</name>
    <dbReference type="NCBI Taxonomy" id="59490"/>
    <lineage>
        <taxon>Eukaryota</taxon>
        <taxon>Viridiplantae</taxon>
        <taxon>Streptophyta</taxon>
        <taxon>Embryophyta</taxon>
        <taxon>Tracheophyta</taxon>
        <taxon>Spermatophyta</taxon>
        <taxon>Magnoliopsida</taxon>
        <taxon>eudicotyledons</taxon>
        <taxon>Gunneridae</taxon>
        <taxon>Pentapetalae</taxon>
        <taxon>rosids</taxon>
        <taxon>fabids</taxon>
        <taxon>Rosales</taxon>
        <taxon>Rosaceae</taxon>
        <taxon>Rosoideae</taxon>
        <taxon>Rosoideae incertae sedis</taxon>
        <taxon>Rubus</taxon>
    </lineage>
</organism>
<dbReference type="PANTHER" id="PTHR39244:SF5">
    <property type="entry name" value="NATTERIN-3-LIKE"/>
    <property type="match status" value="1"/>
</dbReference>
<accession>A0AAW1YQC7</accession>
<dbReference type="InterPro" id="IPR036242">
    <property type="entry name" value="Agglutinin_dom_sf"/>
</dbReference>
<dbReference type="EMBL" id="JBEDUW010000001">
    <property type="protein sequence ID" value="KAK9950696.1"/>
    <property type="molecule type" value="Genomic_DNA"/>
</dbReference>
<dbReference type="PANTHER" id="PTHR39244">
    <property type="entry name" value="NATTERIN-4"/>
    <property type="match status" value="1"/>
</dbReference>
<protein>
    <recommendedName>
        <fullName evidence="1">Agglutinin domain-containing protein</fullName>
    </recommendedName>
</protein>
<name>A0AAW1YQC7_RUBAR</name>
<dbReference type="SMART" id="SM00791">
    <property type="entry name" value="Agglutinin"/>
    <property type="match status" value="2"/>
</dbReference>
<sequence>MGNIIRTTTNFIFRPRRTIALASHTGDPEPNLMAESSAQLVLDQKIEAATTELGNVPGSSASTSLTPHSNKIEAGCENKQGDVVTDVGGDFIKDVHGYVTYCEKQIRLPRFVVLKAKYNRKYLRLTKNDDGALPAGFIKFDAREAVSPQAKFELEMAKSGHGLVHIRCCHNNKYLVRPGTQRWIVAAAHKPEENKSKISCTLFEPEPVNNSGGLEFRFRHIQLGMYACLWRAEIPFYGGLYGGSRVPDQDECDVYTVIDWESLGDYFEKKMKQAVVLPRFVALKGMYNDKYLILRNNHPRLPAGFMKFDGEEVASPLAKFEVEMAKSGNGLIHIRCCYNNKYLVREGHNENWIVAAADKPMEDENEISCTLFEPEPYDENGGLEFRFYHIQLGMYACLWRAEIPFYGGLYAGSSTPDKDACDVYTVVDLNC</sequence>
<dbReference type="AlphaFoldDB" id="A0AAW1YQC7"/>
<dbReference type="SUPFAM" id="SSF50382">
    <property type="entry name" value="Agglutinin"/>
    <property type="match status" value="2"/>
</dbReference>
<keyword evidence="3" id="KW-1185">Reference proteome</keyword>
<feature type="domain" description="Agglutinin" evidence="1">
    <location>
        <begin position="106"/>
        <end position="259"/>
    </location>
</feature>
<dbReference type="Proteomes" id="UP001457282">
    <property type="component" value="Unassembled WGS sequence"/>
</dbReference>
<evidence type="ECO:0000313" key="3">
    <source>
        <dbReference type="Proteomes" id="UP001457282"/>
    </source>
</evidence>
<dbReference type="InterPro" id="IPR053237">
    <property type="entry name" value="Natterin_C"/>
</dbReference>